<organism evidence="1 2">
    <name type="scientific">Cichorium intybus</name>
    <name type="common">Chicory</name>
    <dbReference type="NCBI Taxonomy" id="13427"/>
    <lineage>
        <taxon>Eukaryota</taxon>
        <taxon>Viridiplantae</taxon>
        <taxon>Streptophyta</taxon>
        <taxon>Embryophyta</taxon>
        <taxon>Tracheophyta</taxon>
        <taxon>Spermatophyta</taxon>
        <taxon>Magnoliopsida</taxon>
        <taxon>eudicotyledons</taxon>
        <taxon>Gunneridae</taxon>
        <taxon>Pentapetalae</taxon>
        <taxon>asterids</taxon>
        <taxon>campanulids</taxon>
        <taxon>Asterales</taxon>
        <taxon>Asteraceae</taxon>
        <taxon>Cichorioideae</taxon>
        <taxon>Cichorieae</taxon>
        <taxon>Cichoriinae</taxon>
        <taxon>Cichorium</taxon>
    </lineage>
</organism>
<comment type="caution">
    <text evidence="1">The sequence shown here is derived from an EMBL/GenBank/DDBJ whole genome shotgun (WGS) entry which is preliminary data.</text>
</comment>
<keyword evidence="2" id="KW-1185">Reference proteome</keyword>
<evidence type="ECO:0000313" key="1">
    <source>
        <dbReference type="EMBL" id="KAI3765649.1"/>
    </source>
</evidence>
<evidence type="ECO:0000313" key="2">
    <source>
        <dbReference type="Proteomes" id="UP001055811"/>
    </source>
</evidence>
<dbReference type="EMBL" id="CM042011">
    <property type="protein sequence ID" value="KAI3765649.1"/>
    <property type="molecule type" value="Genomic_DNA"/>
</dbReference>
<reference evidence="2" key="1">
    <citation type="journal article" date="2022" name="Mol. Ecol. Resour.">
        <title>The genomes of chicory, endive, great burdock and yacon provide insights into Asteraceae palaeo-polyploidization history and plant inulin production.</title>
        <authorList>
            <person name="Fan W."/>
            <person name="Wang S."/>
            <person name="Wang H."/>
            <person name="Wang A."/>
            <person name="Jiang F."/>
            <person name="Liu H."/>
            <person name="Zhao H."/>
            <person name="Xu D."/>
            <person name="Zhang Y."/>
        </authorList>
    </citation>
    <scope>NUCLEOTIDE SEQUENCE [LARGE SCALE GENOMIC DNA]</scope>
    <source>
        <strain evidence="2">cv. Punajuju</strain>
    </source>
</reference>
<proteinExistence type="predicted"/>
<accession>A0ACB9F3I4</accession>
<dbReference type="Proteomes" id="UP001055811">
    <property type="component" value="Linkage Group LG03"/>
</dbReference>
<name>A0ACB9F3I4_CICIN</name>
<gene>
    <name evidence="1" type="ORF">L2E82_15690</name>
</gene>
<sequence length="274" mass="31754">MCFLRADLWMRFRSEFEVGFLVLRTFCKIYVVLILEMTIITLKIDVETPLSLGFCRGESNTKLGLLEIDHAKERKVRSNQVAIFRSIFWFLEVREFGFKVSPEAREVFRREFDFFEKVTSITGALYPLPKKERRAGIKMELEKIQLSGNDYYLPTSPNKLHRGIHVNSGIPLQSAAKVPIMITFDVVDRDGDPKYIKHQGCIFKHVLDRRKPHEQTFTINQLTSPIVQMSQQKFASNVVEKCLIFGTPEQSQILVTEMLDATDENEPLLVMMKD</sequence>
<reference evidence="1 2" key="2">
    <citation type="journal article" date="2022" name="Mol. Ecol. Resour.">
        <title>The genomes of chicory, endive, great burdock and yacon provide insights into Asteraceae paleo-polyploidization history and plant inulin production.</title>
        <authorList>
            <person name="Fan W."/>
            <person name="Wang S."/>
            <person name="Wang H."/>
            <person name="Wang A."/>
            <person name="Jiang F."/>
            <person name="Liu H."/>
            <person name="Zhao H."/>
            <person name="Xu D."/>
            <person name="Zhang Y."/>
        </authorList>
    </citation>
    <scope>NUCLEOTIDE SEQUENCE [LARGE SCALE GENOMIC DNA]</scope>
    <source>
        <strain evidence="2">cv. Punajuju</strain>
        <tissue evidence="1">Leaves</tissue>
    </source>
</reference>
<protein>
    <submittedName>
        <fullName evidence="1">Uncharacterized protein</fullName>
    </submittedName>
</protein>